<sequence>MSLLHAFLPSRACAAALLVAGLALPAAAQPAAAPEPAPRFAILEFEVDGNSVLPVTTIEKAVMPFMGEQRELADVEKAREALERAYQQAGYLTVFVDVPEQRVDGGVVRLQVTEGRVERLRITGSRYYSQGAIRERLPELAEGQVPNFNAVQQQVAQLQRPERQLQPVLRPGRDPGTVEAELKVTDQLPLSGSVELTNRHAAGTSATRLSATLRYDNLFQRDHGLSLTAIVAPQEPSESKVLVANYTAPLSATDTLVGYLVVSDSLLEPVGAVSVLGKGTTLGLRWMRSFAGSGSFHSLVLGADYKRLDQRTDVADLNAVTNPLRYVPLQLGYNGQWGSDWGQTTVNTSFVFGVKALLMRSIACTSDGNVGPIDQFQCSRNGADGGFGYWRGDARHSLPLAGGLLSGRLGWQLASQPLVSGEQYSLGGAETVRGYLEAEAAGDHALLGSLEWRSPNLLGARSAEGKPLPSAHEIALLAFLDAARATTIDPFPGQPGRVPLLGSGLGLRLKLASTAQAELDLAWPHKRTSATPDSGARLHLRLLAQF</sequence>
<dbReference type="Pfam" id="PF08479">
    <property type="entry name" value="POTRA_2"/>
    <property type="match status" value="1"/>
</dbReference>
<evidence type="ECO:0000259" key="5">
    <source>
        <dbReference type="Pfam" id="PF03865"/>
    </source>
</evidence>
<feature type="domain" description="Haemolysin activator HlyB C-terminal" evidence="5">
    <location>
        <begin position="181"/>
        <end position="508"/>
    </location>
</feature>
<name>A0ABY4S3Y7_AQUTE</name>
<dbReference type="RefSeq" id="WP_250194784.1">
    <property type="nucleotide sequence ID" value="NZ_CP097635.1"/>
</dbReference>
<dbReference type="PANTHER" id="PTHR34597">
    <property type="entry name" value="SLR1661 PROTEIN"/>
    <property type="match status" value="1"/>
</dbReference>
<dbReference type="PANTHER" id="PTHR34597:SF6">
    <property type="entry name" value="BLR6126 PROTEIN"/>
    <property type="match status" value="1"/>
</dbReference>
<evidence type="ECO:0000256" key="4">
    <source>
        <dbReference type="SAM" id="SignalP"/>
    </source>
</evidence>
<keyword evidence="1" id="KW-0472">Membrane</keyword>
<organism evidence="7 8">
    <name type="scientific">Aquincola tertiaricarbonis</name>
    <dbReference type="NCBI Taxonomy" id="391953"/>
    <lineage>
        <taxon>Bacteria</taxon>
        <taxon>Pseudomonadati</taxon>
        <taxon>Pseudomonadota</taxon>
        <taxon>Betaproteobacteria</taxon>
        <taxon>Burkholderiales</taxon>
        <taxon>Sphaerotilaceae</taxon>
        <taxon>Aquincola</taxon>
    </lineage>
</organism>
<evidence type="ECO:0000256" key="3">
    <source>
        <dbReference type="ARBA" id="ARBA00023237"/>
    </source>
</evidence>
<dbReference type="EMBL" id="CP097635">
    <property type="protein sequence ID" value="URI06521.1"/>
    <property type="molecule type" value="Genomic_DNA"/>
</dbReference>
<evidence type="ECO:0000313" key="8">
    <source>
        <dbReference type="Proteomes" id="UP001056201"/>
    </source>
</evidence>
<keyword evidence="4" id="KW-0732">Signal</keyword>
<dbReference type="Gene3D" id="3.10.20.310">
    <property type="entry name" value="membrane protein fhac"/>
    <property type="match status" value="1"/>
</dbReference>
<proteinExistence type="predicted"/>
<dbReference type="Pfam" id="PF03865">
    <property type="entry name" value="ShlB"/>
    <property type="match status" value="1"/>
</dbReference>
<evidence type="ECO:0000256" key="2">
    <source>
        <dbReference type="ARBA" id="ARBA00022692"/>
    </source>
</evidence>
<feature type="domain" description="Polypeptide-transport-associated ShlB-type" evidence="6">
    <location>
        <begin position="40"/>
        <end position="115"/>
    </location>
</feature>
<keyword evidence="8" id="KW-1185">Reference proteome</keyword>
<keyword evidence="3" id="KW-0998">Cell outer membrane</keyword>
<dbReference type="InterPro" id="IPR005565">
    <property type="entry name" value="Hemolysn_activator_HlyB_C"/>
</dbReference>
<reference evidence="7" key="1">
    <citation type="submission" date="2022-05" db="EMBL/GenBank/DDBJ databases">
        <title>An RpoN-dependent PEP-CTERM gene is involved in floc formation of an Aquincola tertiaricarbonis strain.</title>
        <authorList>
            <person name="Qiu D."/>
            <person name="Xia M."/>
        </authorList>
    </citation>
    <scope>NUCLEOTIDE SEQUENCE</scope>
    <source>
        <strain evidence="7">RN12</strain>
    </source>
</reference>
<dbReference type="Proteomes" id="UP001056201">
    <property type="component" value="Chromosome 1"/>
</dbReference>
<evidence type="ECO:0000313" key="7">
    <source>
        <dbReference type="EMBL" id="URI06521.1"/>
    </source>
</evidence>
<dbReference type="InterPro" id="IPR013686">
    <property type="entry name" value="Polypept-transport_assoc_ShlB"/>
</dbReference>
<keyword evidence="2" id="KW-0812">Transmembrane</keyword>
<evidence type="ECO:0000256" key="1">
    <source>
        <dbReference type="ARBA" id="ARBA00022452"/>
    </source>
</evidence>
<dbReference type="Gene3D" id="2.40.160.50">
    <property type="entry name" value="membrane protein fhac: a member of the omp85/tpsb transporter family"/>
    <property type="match status" value="1"/>
</dbReference>
<evidence type="ECO:0000259" key="6">
    <source>
        <dbReference type="Pfam" id="PF08479"/>
    </source>
</evidence>
<feature type="chain" id="PRO_5045936013" evidence="4">
    <location>
        <begin position="29"/>
        <end position="546"/>
    </location>
</feature>
<accession>A0ABY4S3Y7</accession>
<keyword evidence="1" id="KW-1134">Transmembrane beta strand</keyword>
<protein>
    <submittedName>
        <fullName evidence="7">ShlB/FhaC/HecB family hemolysin secretion/activation protein</fullName>
    </submittedName>
</protein>
<dbReference type="InterPro" id="IPR051544">
    <property type="entry name" value="TPS_OM_transporter"/>
</dbReference>
<feature type="signal peptide" evidence="4">
    <location>
        <begin position="1"/>
        <end position="28"/>
    </location>
</feature>
<gene>
    <name evidence="7" type="ORF">MW290_11450</name>
</gene>